<comment type="caution">
    <text evidence="2">The sequence shown here is derived from an EMBL/GenBank/DDBJ whole genome shotgun (WGS) entry which is preliminary data.</text>
</comment>
<dbReference type="InterPro" id="IPR017136">
    <property type="entry name" value="UCP037205"/>
</dbReference>
<feature type="compositionally biased region" description="Basic and acidic residues" evidence="1">
    <location>
        <begin position="56"/>
        <end position="67"/>
    </location>
</feature>
<proteinExistence type="predicted"/>
<evidence type="ECO:0000256" key="1">
    <source>
        <dbReference type="SAM" id="MobiDB-lite"/>
    </source>
</evidence>
<protein>
    <recommendedName>
        <fullName evidence="4">DUF2256 domain-containing protein</fullName>
    </recommendedName>
</protein>
<dbReference type="PANTHER" id="PTHR37463:SF1">
    <property type="entry name" value="DUF2256 DOMAIN-CONTAINING PROTEIN"/>
    <property type="match status" value="1"/>
</dbReference>
<evidence type="ECO:0000313" key="2">
    <source>
        <dbReference type="EMBL" id="PYB73778.1"/>
    </source>
</evidence>
<dbReference type="EMBL" id="QJRO01000031">
    <property type="protein sequence ID" value="PYB73778.1"/>
    <property type="molecule type" value="Genomic_DNA"/>
</dbReference>
<dbReference type="Proteomes" id="UP000247620">
    <property type="component" value="Unassembled WGS sequence"/>
</dbReference>
<dbReference type="AlphaFoldDB" id="A0A2V4H8K6"/>
<gene>
    <name evidence="2" type="ORF">DMX07_25015</name>
</gene>
<feature type="region of interest" description="Disordered" evidence="1">
    <location>
        <begin position="39"/>
        <end position="91"/>
    </location>
</feature>
<organism evidence="2 3">
    <name type="scientific">Pseudomonas soli</name>
    <dbReference type="NCBI Taxonomy" id="1306993"/>
    <lineage>
        <taxon>Bacteria</taxon>
        <taxon>Pseudomonadati</taxon>
        <taxon>Pseudomonadota</taxon>
        <taxon>Gammaproteobacteria</taxon>
        <taxon>Pseudomonadales</taxon>
        <taxon>Pseudomonadaceae</taxon>
        <taxon>Pseudomonas</taxon>
    </lineage>
</organism>
<reference evidence="2 3" key="1">
    <citation type="submission" date="2018-06" db="EMBL/GenBank/DDBJ databases">
        <title>Pseudomonas diversity within urban Lake Michigan freshwaters.</title>
        <authorList>
            <person name="Batrich M."/>
            <person name="Hatzopoulos T."/>
            <person name="Putonti C."/>
        </authorList>
    </citation>
    <scope>NUCLEOTIDE SEQUENCE [LARGE SCALE GENOMIC DNA]</scope>
    <source>
        <strain evidence="2 3">LBp-160603</strain>
    </source>
</reference>
<evidence type="ECO:0008006" key="4">
    <source>
        <dbReference type="Google" id="ProtNLM"/>
    </source>
</evidence>
<accession>A0A2V4H8K6</accession>
<name>A0A2V4H8K6_9PSED</name>
<sequence>MKKQHLPGKVCAACGRPFTWRKRWARCWAQVRYCSERCRRSAPRGEAHQQGQGQGPDRHQQQARDHGSQGQGDIGQPGTAQVRQRATQRAD</sequence>
<dbReference type="Pfam" id="PF10013">
    <property type="entry name" value="DUF2256"/>
    <property type="match status" value="1"/>
</dbReference>
<dbReference type="PANTHER" id="PTHR37463">
    <property type="entry name" value="GSL3115 PROTEIN"/>
    <property type="match status" value="1"/>
</dbReference>
<evidence type="ECO:0000313" key="3">
    <source>
        <dbReference type="Proteomes" id="UP000247620"/>
    </source>
</evidence>
<feature type="compositionally biased region" description="Polar residues" evidence="1">
    <location>
        <begin position="78"/>
        <end position="91"/>
    </location>
</feature>